<protein>
    <submittedName>
        <fullName evidence="1">Uncharacterized protein</fullName>
    </submittedName>
</protein>
<proteinExistence type="predicted"/>
<dbReference type="Proteomes" id="UP001057877">
    <property type="component" value="Chromosome"/>
</dbReference>
<reference evidence="1" key="1">
    <citation type="submission" date="2022-01" db="EMBL/GenBank/DDBJ databases">
        <title>Paenibacillus spongiae sp. nov., isolated from marine sponge.</title>
        <authorList>
            <person name="Li Z."/>
            <person name="Zhang M."/>
        </authorList>
    </citation>
    <scope>NUCLEOTIDE SEQUENCE</scope>
    <source>
        <strain evidence="1">PHS-Z3</strain>
    </source>
</reference>
<keyword evidence="2" id="KW-1185">Reference proteome</keyword>
<accession>A0ABY5SB79</accession>
<organism evidence="1 2">
    <name type="scientific">Paenibacillus spongiae</name>
    <dbReference type="NCBI Taxonomy" id="2909671"/>
    <lineage>
        <taxon>Bacteria</taxon>
        <taxon>Bacillati</taxon>
        <taxon>Bacillota</taxon>
        <taxon>Bacilli</taxon>
        <taxon>Bacillales</taxon>
        <taxon>Paenibacillaceae</taxon>
        <taxon>Paenibacillus</taxon>
    </lineage>
</organism>
<name>A0ABY5SB79_9BACL</name>
<dbReference type="EMBL" id="CP091430">
    <property type="protein sequence ID" value="UVI31194.1"/>
    <property type="molecule type" value="Genomic_DNA"/>
</dbReference>
<gene>
    <name evidence="1" type="ORF">L1F29_04950</name>
</gene>
<evidence type="ECO:0000313" key="2">
    <source>
        <dbReference type="Proteomes" id="UP001057877"/>
    </source>
</evidence>
<dbReference type="RefSeq" id="WP_258387258.1">
    <property type="nucleotide sequence ID" value="NZ_CP091430.1"/>
</dbReference>
<evidence type="ECO:0000313" key="1">
    <source>
        <dbReference type="EMBL" id="UVI31194.1"/>
    </source>
</evidence>
<sequence>MIYGKALAYFQEVQKQQIEKGRQKYPEPLNPASWTELELIDHAMQEAVDQVHYLTALRIKVLERQAEMIEMIAKEA</sequence>